<organism evidence="1 2">
    <name type="scientific">Adineta steineri</name>
    <dbReference type="NCBI Taxonomy" id="433720"/>
    <lineage>
        <taxon>Eukaryota</taxon>
        <taxon>Metazoa</taxon>
        <taxon>Spiralia</taxon>
        <taxon>Gnathifera</taxon>
        <taxon>Rotifera</taxon>
        <taxon>Eurotatoria</taxon>
        <taxon>Bdelloidea</taxon>
        <taxon>Adinetida</taxon>
        <taxon>Adinetidae</taxon>
        <taxon>Adineta</taxon>
    </lineage>
</organism>
<evidence type="ECO:0000313" key="2">
    <source>
        <dbReference type="Proteomes" id="UP000663881"/>
    </source>
</evidence>
<dbReference type="EMBL" id="CAJOAY010008672">
    <property type="protein sequence ID" value="CAF4190866.1"/>
    <property type="molecule type" value="Genomic_DNA"/>
</dbReference>
<dbReference type="AlphaFoldDB" id="A0A820BDM5"/>
<accession>A0A820BDM5</accession>
<feature type="non-terminal residue" evidence="1">
    <location>
        <position position="1"/>
    </location>
</feature>
<feature type="non-terminal residue" evidence="1">
    <location>
        <position position="537"/>
    </location>
</feature>
<evidence type="ECO:0000313" key="1">
    <source>
        <dbReference type="EMBL" id="CAF4190866.1"/>
    </source>
</evidence>
<dbReference type="SUPFAM" id="SSF52047">
    <property type="entry name" value="RNI-like"/>
    <property type="match status" value="1"/>
</dbReference>
<gene>
    <name evidence="1" type="ORF">OKA104_LOCUS40425</name>
</gene>
<name>A0A820BDM5_9BILA</name>
<evidence type="ECO:0008006" key="3">
    <source>
        <dbReference type="Google" id="ProtNLM"/>
    </source>
</evidence>
<comment type="caution">
    <text evidence="1">The sequence shown here is derived from an EMBL/GenBank/DDBJ whole genome shotgun (WGS) entry which is preliminary data.</text>
</comment>
<dbReference type="Proteomes" id="UP000663881">
    <property type="component" value="Unassembled WGS sequence"/>
</dbReference>
<reference evidence="1" key="1">
    <citation type="submission" date="2021-02" db="EMBL/GenBank/DDBJ databases">
        <authorList>
            <person name="Nowell W R."/>
        </authorList>
    </citation>
    <scope>NUCLEOTIDE SEQUENCE</scope>
</reference>
<protein>
    <recommendedName>
        <fullName evidence="3">F-box domain-containing protein</fullName>
    </recommendedName>
</protein>
<proteinExistence type="predicted"/>
<sequence>SLKEFITCFGDLSNELIYEIFDLLDFHHVCQAFDSLNARFYNLITNSTLPIEVNLSSISKSTFQRYNKDIILSNKHRIHSLLLSNPCLYDDISSPIHILSQFRHLKILSLDNIESKHLEYLLPTLVSLPCLSSLSITSIDIIVNRTAIYSQIIRLPALKYCSLSLKGSHYSEVPLPILDKYSPIEHLIIKHGISTNELYNLLSYIPQLRRLYVCYILNSWTTYMKLSPFVLPYLTHVSLDLSSISFAVFEEMIIDIFHLVHVLHIFIRNNNDQMYINANRWEQLILSYIRNLRIFDIRHETWSRNITTNNQAILNISTDKFTSSFWSERQWFFTQQFIQERDRNCTILCSTDPYRRKYYTLCKQIHPSTCLNSKKTHLQSVQHLRIDNENEIIHCKYYFPNVTTLTLENSLSCTLIKSRSLSLTKIIEILQFTPYIRTLIFQSMPLYGVNYKSIQQNQTFQLVSYTNMITNVTFKQGCTLNKLQLFVALCPRIQYLTIGHDTEDLESIVRFLLKKRNENTSHLCSIRLVSTCPFFLT</sequence>